<dbReference type="AlphaFoldDB" id="A0A5B0S5L4"/>
<evidence type="ECO:0000256" key="3">
    <source>
        <dbReference type="ARBA" id="ARBA00023125"/>
    </source>
</evidence>
<dbReference type="SUPFAM" id="SSF52047">
    <property type="entry name" value="RNI-like"/>
    <property type="match status" value="1"/>
</dbReference>
<evidence type="ECO:0000256" key="1">
    <source>
        <dbReference type="ARBA" id="ARBA00004123"/>
    </source>
</evidence>
<keyword evidence="4" id="KW-0804">Transcription</keyword>
<proteinExistence type="predicted"/>
<dbReference type="GO" id="GO:0005634">
    <property type="term" value="C:nucleus"/>
    <property type="evidence" value="ECO:0007669"/>
    <property type="project" value="UniProtKB-SubCell"/>
</dbReference>
<dbReference type="Proteomes" id="UP000325313">
    <property type="component" value="Unassembled WGS sequence"/>
</dbReference>
<keyword evidence="3" id="KW-0238">DNA-binding</keyword>
<dbReference type="Gene3D" id="3.80.10.10">
    <property type="entry name" value="Ribonuclease Inhibitor"/>
    <property type="match status" value="1"/>
</dbReference>
<protein>
    <submittedName>
        <fullName evidence="6">Uncharacterized protein</fullName>
    </submittedName>
</protein>
<dbReference type="InterPro" id="IPR040223">
    <property type="entry name" value="PAR_bZIP"/>
</dbReference>
<evidence type="ECO:0000256" key="5">
    <source>
        <dbReference type="ARBA" id="ARBA00023242"/>
    </source>
</evidence>
<gene>
    <name evidence="6" type="ORF">PGTUg99_009544</name>
</gene>
<reference evidence="6 7" key="1">
    <citation type="submission" date="2019-05" db="EMBL/GenBank/DDBJ databases">
        <title>Emergence of the Ug99 lineage of the wheat stem rust pathogen through somatic hybridization.</title>
        <authorList>
            <person name="Li F."/>
            <person name="Upadhyaya N.M."/>
            <person name="Sperschneider J."/>
            <person name="Matny O."/>
            <person name="Nguyen-Phuc H."/>
            <person name="Mago R."/>
            <person name="Raley C."/>
            <person name="Miller M.E."/>
            <person name="Silverstein K.A.T."/>
            <person name="Henningsen E."/>
            <person name="Hirsch C.D."/>
            <person name="Visser B."/>
            <person name="Pretorius Z.A."/>
            <person name="Steffenson B.J."/>
            <person name="Schwessinger B."/>
            <person name="Dodds P.N."/>
            <person name="Figueroa M."/>
        </authorList>
    </citation>
    <scope>NUCLEOTIDE SEQUENCE [LARGE SCALE GENOMIC DNA]</scope>
    <source>
        <strain evidence="6 7">Ug99</strain>
    </source>
</reference>
<evidence type="ECO:0000256" key="2">
    <source>
        <dbReference type="ARBA" id="ARBA00023015"/>
    </source>
</evidence>
<sequence>MAKLSDLPDELVHIIIELSISVYPPTADIHGKRDHHSLDHNQIKGIEPALRPHLVNKQQNRRYRLQDIKNHFRRGPKDLPKFISQVSYPEGVPRNPYLALSLVNRAFRRCAQRTLFENVGLKDQCTASLFLQGLTQILPLDQQELDDKIQADPRNEGDARDLKTALARSSEIYSSCLSEPARHVRSLQFMWNGGSLMGKGGESRLIGDIIRACPLLENIALSSNFAIQCNEHILEALASAQHIKEFVVFSNQWRADELVSRVFSKWKALETIEFASSLPGQAVEMIETIHNSIPVLNCGLRTIILTRPDLDARELSWLLKDSKESLRTLHLISPTEKLGRAGLCRVLTEHTARDLESLVLDYRNRSSTSIHDFEDPEEYEGLLDHVFQSPYALQKLKCLSITGQLVGPKFFAGLPQSLEKLACSSCDIHFPAFAKALSSHTDSQAYHLPNGLLHWQPDSDGGVGKPVEWLPNLRCCSILELASGRHSGRWEDGQLIKRLLEARGVCFHGLGGVFYKPEPRWRYEEHERYVQPEIYVDVDDDEYSDVVNRFERGIW</sequence>
<dbReference type="InterPro" id="IPR032675">
    <property type="entry name" value="LRR_dom_sf"/>
</dbReference>
<evidence type="ECO:0000313" key="7">
    <source>
        <dbReference type="Proteomes" id="UP000325313"/>
    </source>
</evidence>
<dbReference type="PANTHER" id="PTHR11988:SF27">
    <property type="entry name" value="GH27708P"/>
    <property type="match status" value="1"/>
</dbReference>
<dbReference type="GO" id="GO:0000978">
    <property type="term" value="F:RNA polymerase II cis-regulatory region sequence-specific DNA binding"/>
    <property type="evidence" value="ECO:0007669"/>
    <property type="project" value="TreeGrafter"/>
</dbReference>
<evidence type="ECO:0000313" key="6">
    <source>
        <dbReference type="EMBL" id="KAA1132769.1"/>
    </source>
</evidence>
<comment type="subcellular location">
    <subcellularLocation>
        <location evidence="1">Nucleus</location>
    </subcellularLocation>
</comment>
<organism evidence="6 7">
    <name type="scientific">Puccinia graminis f. sp. tritici</name>
    <dbReference type="NCBI Taxonomy" id="56615"/>
    <lineage>
        <taxon>Eukaryota</taxon>
        <taxon>Fungi</taxon>
        <taxon>Dikarya</taxon>
        <taxon>Basidiomycota</taxon>
        <taxon>Pucciniomycotina</taxon>
        <taxon>Pucciniomycetes</taxon>
        <taxon>Pucciniales</taxon>
        <taxon>Pucciniaceae</taxon>
        <taxon>Puccinia</taxon>
    </lineage>
</organism>
<comment type="caution">
    <text evidence="6">The sequence shown here is derived from an EMBL/GenBank/DDBJ whole genome shotgun (WGS) entry which is preliminary data.</text>
</comment>
<name>A0A5B0S5L4_PUCGR</name>
<keyword evidence="5" id="KW-0539">Nucleus</keyword>
<dbReference type="PANTHER" id="PTHR11988">
    <property type="entry name" value="THYROTROPH EMBRYONIC FACTOR RELATED"/>
    <property type="match status" value="1"/>
</dbReference>
<accession>A0A5B0S5L4</accession>
<dbReference type="GO" id="GO:0000981">
    <property type="term" value="F:DNA-binding transcription factor activity, RNA polymerase II-specific"/>
    <property type="evidence" value="ECO:0007669"/>
    <property type="project" value="TreeGrafter"/>
</dbReference>
<dbReference type="EMBL" id="VDEP01000076">
    <property type="protein sequence ID" value="KAA1132769.1"/>
    <property type="molecule type" value="Genomic_DNA"/>
</dbReference>
<evidence type="ECO:0000256" key="4">
    <source>
        <dbReference type="ARBA" id="ARBA00023163"/>
    </source>
</evidence>
<keyword evidence="2" id="KW-0805">Transcription regulation</keyword>